<accession>A0A821MY15</accession>
<protein>
    <submittedName>
        <fullName evidence="1">Uncharacterized protein</fullName>
    </submittedName>
</protein>
<dbReference type="Proteomes" id="UP000663873">
    <property type="component" value="Unassembled WGS sequence"/>
</dbReference>
<comment type="caution">
    <text evidence="1">The sequence shown here is derived from an EMBL/GenBank/DDBJ whole genome shotgun (WGS) entry which is preliminary data.</text>
</comment>
<name>A0A821MY15_9BILA</name>
<evidence type="ECO:0000313" key="1">
    <source>
        <dbReference type="EMBL" id="CAF4777819.1"/>
    </source>
</evidence>
<reference evidence="1" key="1">
    <citation type="submission" date="2021-02" db="EMBL/GenBank/DDBJ databases">
        <authorList>
            <person name="Nowell W R."/>
        </authorList>
    </citation>
    <scope>NUCLEOTIDE SEQUENCE</scope>
</reference>
<gene>
    <name evidence="1" type="ORF">UJA718_LOCUS40229</name>
</gene>
<evidence type="ECO:0000313" key="2">
    <source>
        <dbReference type="Proteomes" id="UP000663873"/>
    </source>
</evidence>
<keyword evidence="2" id="KW-1185">Reference proteome</keyword>
<organism evidence="1 2">
    <name type="scientific">Rotaria socialis</name>
    <dbReference type="NCBI Taxonomy" id="392032"/>
    <lineage>
        <taxon>Eukaryota</taxon>
        <taxon>Metazoa</taxon>
        <taxon>Spiralia</taxon>
        <taxon>Gnathifera</taxon>
        <taxon>Rotifera</taxon>
        <taxon>Eurotatoria</taxon>
        <taxon>Bdelloidea</taxon>
        <taxon>Philodinida</taxon>
        <taxon>Philodinidae</taxon>
        <taxon>Rotaria</taxon>
    </lineage>
</organism>
<dbReference type="AlphaFoldDB" id="A0A821MY15"/>
<dbReference type="EMBL" id="CAJOBP010044092">
    <property type="protein sequence ID" value="CAF4777819.1"/>
    <property type="molecule type" value="Genomic_DNA"/>
</dbReference>
<sequence length="47" mass="5220">MLSEAEQIAFQIAVTPFIAGLINELAISVQLEVDYLIALVPYLKNEK</sequence>
<feature type="non-terminal residue" evidence="1">
    <location>
        <position position="47"/>
    </location>
</feature>
<proteinExistence type="predicted"/>